<organism evidence="2 3">
    <name type="scientific">Monoraphidium neglectum</name>
    <dbReference type="NCBI Taxonomy" id="145388"/>
    <lineage>
        <taxon>Eukaryota</taxon>
        <taxon>Viridiplantae</taxon>
        <taxon>Chlorophyta</taxon>
        <taxon>core chlorophytes</taxon>
        <taxon>Chlorophyceae</taxon>
        <taxon>CS clade</taxon>
        <taxon>Sphaeropleales</taxon>
        <taxon>Selenastraceae</taxon>
        <taxon>Monoraphidium</taxon>
    </lineage>
</organism>
<feature type="region of interest" description="Disordered" evidence="1">
    <location>
        <begin position="101"/>
        <end position="120"/>
    </location>
</feature>
<feature type="compositionally biased region" description="Basic residues" evidence="1">
    <location>
        <begin position="110"/>
        <end position="120"/>
    </location>
</feature>
<evidence type="ECO:0000313" key="2">
    <source>
        <dbReference type="EMBL" id="KIZ00549.1"/>
    </source>
</evidence>
<evidence type="ECO:0000256" key="1">
    <source>
        <dbReference type="SAM" id="MobiDB-lite"/>
    </source>
</evidence>
<proteinExistence type="predicted"/>
<dbReference type="RefSeq" id="XP_013899568.1">
    <property type="nucleotide sequence ID" value="XM_014044114.1"/>
</dbReference>
<dbReference type="AlphaFoldDB" id="A0A0D2KZB7"/>
<dbReference type="EMBL" id="KK101527">
    <property type="protein sequence ID" value="KIZ00549.1"/>
    <property type="molecule type" value="Genomic_DNA"/>
</dbReference>
<dbReference type="GeneID" id="25740289"/>
<name>A0A0D2KZB7_9CHLO</name>
<gene>
    <name evidence="2" type="ORF">MNEG_7413</name>
</gene>
<evidence type="ECO:0000313" key="3">
    <source>
        <dbReference type="Proteomes" id="UP000054498"/>
    </source>
</evidence>
<dbReference type="Proteomes" id="UP000054498">
    <property type="component" value="Unassembled WGS sequence"/>
</dbReference>
<reference evidence="2 3" key="1">
    <citation type="journal article" date="2013" name="BMC Genomics">
        <title>Reconstruction of the lipid metabolism for the microalga Monoraphidium neglectum from its genome sequence reveals characteristics suitable for biofuel production.</title>
        <authorList>
            <person name="Bogen C."/>
            <person name="Al-Dilaimi A."/>
            <person name="Albersmeier A."/>
            <person name="Wichmann J."/>
            <person name="Grundmann M."/>
            <person name="Rupp O."/>
            <person name="Lauersen K.J."/>
            <person name="Blifernez-Klassen O."/>
            <person name="Kalinowski J."/>
            <person name="Goesmann A."/>
            <person name="Mussgnug J.H."/>
            <person name="Kruse O."/>
        </authorList>
    </citation>
    <scope>NUCLEOTIDE SEQUENCE [LARGE SCALE GENOMIC DNA]</scope>
    <source>
        <strain evidence="2 3">SAG 48.87</strain>
    </source>
</reference>
<keyword evidence="3" id="KW-1185">Reference proteome</keyword>
<sequence length="120" mass="12569">MRGQVATLRVLLEAGCRAAVAVDGGRAVGVALLHGQHAAAELLIAEGAATGDGSAEQWTAFAQWQRGRVAQLVAEREAAEAAREAERAELRALFVAIAAEARRQAGSSRSTKRQRRAAAP</sequence>
<dbReference type="KEGG" id="mng:MNEG_7413"/>
<protein>
    <submittedName>
        <fullName evidence="2">Uncharacterized protein</fullName>
    </submittedName>
</protein>
<accession>A0A0D2KZB7</accession>